<dbReference type="Proteomes" id="UP000585665">
    <property type="component" value="Unassembled WGS sequence"/>
</dbReference>
<evidence type="ECO:0000313" key="1">
    <source>
        <dbReference type="EMBL" id="NVN39314.1"/>
    </source>
</evidence>
<organism evidence="1 2">
    <name type="scientific">Ameyamaea chiangmaiensis</name>
    <dbReference type="NCBI Taxonomy" id="442969"/>
    <lineage>
        <taxon>Bacteria</taxon>
        <taxon>Pseudomonadati</taxon>
        <taxon>Pseudomonadota</taxon>
        <taxon>Alphaproteobacteria</taxon>
        <taxon>Acetobacterales</taxon>
        <taxon>Acetobacteraceae</taxon>
        <taxon>Ameyamaea</taxon>
    </lineage>
</organism>
<reference evidence="1 2" key="1">
    <citation type="submission" date="2020-06" db="EMBL/GenBank/DDBJ databases">
        <title>Description of novel acetic acid bacteria.</title>
        <authorList>
            <person name="Sombolestani A."/>
        </authorList>
    </citation>
    <scope>NUCLEOTIDE SEQUENCE [LARGE SCALE GENOMIC DNA]</scope>
    <source>
        <strain evidence="1 2">LMG 27010</strain>
    </source>
</reference>
<dbReference type="AlphaFoldDB" id="A0A850P642"/>
<comment type="caution">
    <text evidence="1">The sequence shown here is derived from an EMBL/GenBank/DDBJ whole genome shotgun (WGS) entry which is preliminary data.</text>
</comment>
<evidence type="ECO:0000313" key="2">
    <source>
        <dbReference type="Proteomes" id="UP000585665"/>
    </source>
</evidence>
<keyword evidence="2" id="KW-1185">Reference proteome</keyword>
<proteinExistence type="predicted"/>
<protein>
    <submittedName>
        <fullName evidence="1">Phage portal protein</fullName>
    </submittedName>
</protein>
<accession>A0A850P642</accession>
<dbReference type="EMBL" id="JABXXR010000006">
    <property type="protein sequence ID" value="NVN39314.1"/>
    <property type="molecule type" value="Genomic_DNA"/>
</dbReference>
<name>A0A850P642_9PROT</name>
<sequence>MDWQALRETYAFDAIASPRRRRLSSLKKVLDGHHYDGLRYPFSKERTEAGEYIPLRCRRPAVRTNLCRGVVEDSVALLFGDCHWPDVVSDDHEITTALRIFASDTNLAALMTEAAIRGSIGSTAILFEIESGKPRLRLLDTSLLDPVWDEVDGDLLRVSERFIVAGQALRDRGFSVSDDDLATRFVWHRVWDRSCCIVYEPCKVGSSEGANVDRVHTIIHDFGFVPIVWIRNLAAANSTDRPDGECTFERAIDTVIEADYLLSQAGRGLKYSSDPTLVLKTGGINRDPVAREGGVVSALTLPPEGDAKLLEINGNSANAVLNHYRELRALVLEQLHGSRAHADHLTSQVSGKAMERLNQPLIWIAERLRHSYGRGGLVQIYRMACEFSKRLSGGLVLSSGAVIGMEPLGLGLRWPPWYPPGEGELQQLSASLQTAIQGGFMDAGDAAHIFMGAVNIAGHRIRDF</sequence>
<gene>
    <name evidence="1" type="ORF">HUK82_01865</name>
</gene>